<dbReference type="GO" id="GO:0005634">
    <property type="term" value="C:nucleus"/>
    <property type="evidence" value="ECO:0007669"/>
    <property type="project" value="TreeGrafter"/>
</dbReference>
<dbReference type="GeneID" id="19109345"/>
<dbReference type="PANTHER" id="PTHR28083">
    <property type="entry name" value="GOOD FOR FULL DBP5 ACTIVITY PROTEIN 2"/>
    <property type="match status" value="1"/>
</dbReference>
<accession>M2N6B2</accession>
<name>M2N6B2_BAUPA</name>
<keyword evidence="3" id="KW-1185">Reference proteome</keyword>
<dbReference type="Proteomes" id="UP000011761">
    <property type="component" value="Unassembled WGS sequence"/>
</dbReference>
<proteinExistence type="predicted"/>
<dbReference type="InterPro" id="IPR012337">
    <property type="entry name" value="RNaseH-like_sf"/>
</dbReference>
<dbReference type="PANTHER" id="PTHR28083:SF1">
    <property type="entry name" value="GOOD FOR FULL DBP5 ACTIVITY PROTEIN 2"/>
    <property type="match status" value="1"/>
</dbReference>
<dbReference type="eggNOG" id="ENOG502T6B6">
    <property type="taxonomic scope" value="Eukaryota"/>
</dbReference>
<dbReference type="OrthoDB" id="5953249at2759"/>
<organism evidence="2 3">
    <name type="scientific">Baudoinia panamericana (strain UAMH 10762)</name>
    <name type="common">Angels' share fungus</name>
    <name type="synonym">Baudoinia compniacensis (strain UAMH 10762)</name>
    <dbReference type="NCBI Taxonomy" id="717646"/>
    <lineage>
        <taxon>Eukaryota</taxon>
        <taxon>Fungi</taxon>
        <taxon>Dikarya</taxon>
        <taxon>Ascomycota</taxon>
        <taxon>Pezizomycotina</taxon>
        <taxon>Dothideomycetes</taxon>
        <taxon>Dothideomycetidae</taxon>
        <taxon>Mycosphaerellales</taxon>
        <taxon>Teratosphaeriaceae</taxon>
        <taxon>Baudoinia</taxon>
    </lineage>
</organism>
<dbReference type="AlphaFoldDB" id="M2N6B2"/>
<dbReference type="InterPro" id="IPR040151">
    <property type="entry name" value="Gfd2/YDR514C-like"/>
</dbReference>
<feature type="domain" description="Gfd2/YDR514C-like C-terminal" evidence="1">
    <location>
        <begin position="163"/>
        <end position="360"/>
    </location>
</feature>
<reference evidence="2 3" key="1">
    <citation type="journal article" date="2012" name="PLoS Pathog.">
        <title>Diverse lifestyles and strategies of plant pathogenesis encoded in the genomes of eighteen Dothideomycetes fungi.</title>
        <authorList>
            <person name="Ohm R.A."/>
            <person name="Feau N."/>
            <person name="Henrissat B."/>
            <person name="Schoch C.L."/>
            <person name="Horwitz B.A."/>
            <person name="Barry K.W."/>
            <person name="Condon B.J."/>
            <person name="Copeland A.C."/>
            <person name="Dhillon B."/>
            <person name="Glaser F."/>
            <person name="Hesse C.N."/>
            <person name="Kosti I."/>
            <person name="LaButti K."/>
            <person name="Lindquist E.A."/>
            <person name="Lucas S."/>
            <person name="Salamov A.A."/>
            <person name="Bradshaw R.E."/>
            <person name="Ciuffetti L."/>
            <person name="Hamelin R.C."/>
            <person name="Kema G.H.J."/>
            <person name="Lawrence C."/>
            <person name="Scott J.A."/>
            <person name="Spatafora J.W."/>
            <person name="Turgeon B.G."/>
            <person name="de Wit P.J.G.M."/>
            <person name="Zhong S."/>
            <person name="Goodwin S.B."/>
            <person name="Grigoriev I.V."/>
        </authorList>
    </citation>
    <scope>NUCLEOTIDE SEQUENCE [LARGE SCALE GENOMIC DNA]</scope>
    <source>
        <strain evidence="2 3">UAMH 10762</strain>
    </source>
</reference>
<dbReference type="InterPro" id="IPR048519">
    <property type="entry name" value="Gfd2/YDR514C-like_C"/>
</dbReference>
<evidence type="ECO:0000313" key="2">
    <source>
        <dbReference type="EMBL" id="EMC94574.1"/>
    </source>
</evidence>
<evidence type="ECO:0000259" key="1">
    <source>
        <dbReference type="Pfam" id="PF21762"/>
    </source>
</evidence>
<dbReference type="HOGENOM" id="CLU_615355_0_0_1"/>
<protein>
    <recommendedName>
        <fullName evidence="1">Gfd2/YDR514C-like C-terminal domain-containing protein</fullName>
    </recommendedName>
</protein>
<evidence type="ECO:0000313" key="3">
    <source>
        <dbReference type="Proteomes" id="UP000011761"/>
    </source>
</evidence>
<dbReference type="KEGG" id="bcom:BAUCODRAFT_158151"/>
<gene>
    <name evidence="2" type="ORF">BAUCODRAFT_158151</name>
</gene>
<sequence length="445" mass="49904">MGLKTTAGKTISLKQRAEIARQRAKSAKQRAEERQTRQHVLDTTIIVQQPVRDRLAKPLAPRSFIKARPPPPLSIFATRLPRLRVLPGGENAVSSTAQQPSLVKRAVSKHPLQQAFASSGRRTIRWRKGSYEGPSWKGYPDIHYLRSLLGLQPSSSTKAQNAILVAIDTESERHGLINNVVEVGITTLKVVDIMGTEPGPHMQAWMPNFRHHHIVVDISRYADARMRSSLFGESKLMTIQEAARTVQTILRDVTALIPDPTVYLVGQSIATDVAALGKRPLYIDLQNHEPTSNVRFEKTFETLAFSDWIRQRGIDLPSARLGPVARWLGVDPRYHNPLKLDVRGVHNASNDAAYTMMVLLLYALKWHEILQGTAPRQRSAAAVYPPRPLNEPGVSPPAQLAPSQDHRWKGARARQWPQRTWWRVGLPVCLLGVSPVFLQYSWPFG</sequence>
<dbReference type="EMBL" id="KB445558">
    <property type="protein sequence ID" value="EMC94574.1"/>
    <property type="molecule type" value="Genomic_DNA"/>
</dbReference>
<dbReference type="RefSeq" id="XP_007678379.1">
    <property type="nucleotide sequence ID" value="XM_007680189.1"/>
</dbReference>
<dbReference type="SUPFAM" id="SSF53098">
    <property type="entry name" value="Ribonuclease H-like"/>
    <property type="match status" value="1"/>
</dbReference>
<dbReference type="Pfam" id="PF21762">
    <property type="entry name" value="DEDDh_C"/>
    <property type="match status" value="1"/>
</dbReference>